<dbReference type="InterPro" id="IPR010982">
    <property type="entry name" value="Lambda_DNA-bd_dom_sf"/>
</dbReference>
<feature type="domain" description="HTH cro/C1-type" evidence="2">
    <location>
        <begin position="13"/>
        <end position="67"/>
    </location>
</feature>
<protein>
    <submittedName>
        <fullName evidence="3">Helix-turn-helix</fullName>
    </submittedName>
</protein>
<gene>
    <name evidence="3" type="ORF">SAMN05216180_2184</name>
</gene>
<dbReference type="CDD" id="cd00093">
    <property type="entry name" value="HTH_XRE"/>
    <property type="match status" value="1"/>
</dbReference>
<dbReference type="PANTHER" id="PTHR46558:SF14">
    <property type="entry name" value="HTH-TYPE TRANSCRIPTIONAL REGULATOR ANSR"/>
    <property type="match status" value="1"/>
</dbReference>
<keyword evidence="4" id="KW-1185">Reference proteome</keyword>
<dbReference type="SMART" id="SM00530">
    <property type="entry name" value="HTH_XRE"/>
    <property type="match status" value="1"/>
</dbReference>
<dbReference type="SUPFAM" id="SSF47413">
    <property type="entry name" value="lambda repressor-like DNA-binding domains"/>
    <property type="match status" value="1"/>
</dbReference>
<evidence type="ECO:0000313" key="4">
    <source>
        <dbReference type="Proteomes" id="UP000199158"/>
    </source>
</evidence>
<dbReference type="Gene3D" id="1.10.260.40">
    <property type="entry name" value="lambda repressor-like DNA-binding domains"/>
    <property type="match status" value="1"/>
</dbReference>
<evidence type="ECO:0000259" key="2">
    <source>
        <dbReference type="PROSITE" id="PS50943"/>
    </source>
</evidence>
<sequence length="80" mass="9643">MERTNNYDYAHRMRALREDKDLKQIQIAELLHVGQKTYSDYETRKIRIPLESMIKLAKFYNVDLNYICGISSEKRNYPLE</sequence>
<dbReference type="PROSITE" id="PS50943">
    <property type="entry name" value="HTH_CROC1"/>
    <property type="match status" value="1"/>
</dbReference>
<dbReference type="PANTHER" id="PTHR46558">
    <property type="entry name" value="TRACRIPTIONAL REGULATORY PROTEIN-RELATED-RELATED"/>
    <property type="match status" value="1"/>
</dbReference>
<name>A0A1H8CK67_9FIRM</name>
<dbReference type="OrthoDB" id="2064916at2"/>
<dbReference type="InterPro" id="IPR001387">
    <property type="entry name" value="Cro/C1-type_HTH"/>
</dbReference>
<dbReference type="Proteomes" id="UP000199158">
    <property type="component" value="Unassembled WGS sequence"/>
</dbReference>
<reference evidence="3 4" key="1">
    <citation type="submission" date="2016-10" db="EMBL/GenBank/DDBJ databases">
        <authorList>
            <person name="de Groot N.N."/>
        </authorList>
    </citation>
    <scope>NUCLEOTIDE SEQUENCE [LARGE SCALE GENOMIC DNA]</scope>
    <source>
        <strain evidence="3 4">CGMCC 1.5070</strain>
    </source>
</reference>
<dbReference type="STRING" id="474960.SAMN05216180_2184"/>
<dbReference type="EMBL" id="FOCG01000002">
    <property type="protein sequence ID" value="SEM95352.1"/>
    <property type="molecule type" value="Genomic_DNA"/>
</dbReference>
<dbReference type="Pfam" id="PF01381">
    <property type="entry name" value="HTH_3"/>
    <property type="match status" value="1"/>
</dbReference>
<accession>A0A1H8CK67</accession>
<organism evidence="3 4">
    <name type="scientific">Hydrogenoanaerobacterium saccharovorans</name>
    <dbReference type="NCBI Taxonomy" id="474960"/>
    <lineage>
        <taxon>Bacteria</taxon>
        <taxon>Bacillati</taxon>
        <taxon>Bacillota</taxon>
        <taxon>Clostridia</taxon>
        <taxon>Eubacteriales</taxon>
        <taxon>Oscillospiraceae</taxon>
        <taxon>Hydrogenoanaerobacterium</taxon>
    </lineage>
</organism>
<dbReference type="GO" id="GO:0003677">
    <property type="term" value="F:DNA binding"/>
    <property type="evidence" value="ECO:0007669"/>
    <property type="project" value="UniProtKB-KW"/>
</dbReference>
<proteinExistence type="predicted"/>
<evidence type="ECO:0000256" key="1">
    <source>
        <dbReference type="ARBA" id="ARBA00023125"/>
    </source>
</evidence>
<evidence type="ECO:0000313" key="3">
    <source>
        <dbReference type="EMBL" id="SEM95352.1"/>
    </source>
</evidence>
<dbReference type="AlphaFoldDB" id="A0A1H8CK67"/>
<keyword evidence="1" id="KW-0238">DNA-binding</keyword>